<feature type="binding site" evidence="8">
    <location>
        <position position="125"/>
    </location>
    <ligand>
        <name>carbamoyl phosphate</name>
        <dbReference type="ChEBI" id="CHEBI:58228"/>
    </ligand>
</feature>
<protein>
    <recommendedName>
        <fullName evidence="8">Aspartate carbamoyltransferase</fullName>
        <ecNumber evidence="8">2.1.3.2</ecNumber>
    </recommendedName>
    <alternativeName>
        <fullName evidence="8">Aspartate transcarbamylase</fullName>
        <shortName evidence="8">ATCase</shortName>
    </alternativeName>
</protein>
<evidence type="ECO:0000256" key="5">
    <source>
        <dbReference type="ARBA" id="ARBA00022975"/>
    </source>
</evidence>
<feature type="binding site" evidence="8">
    <location>
        <position position="156"/>
    </location>
    <ligand>
        <name>carbamoyl phosphate</name>
        <dbReference type="ChEBI" id="CHEBI:58228"/>
    </ligand>
</feature>
<reference evidence="12" key="1">
    <citation type="submission" date="2020-07" db="EMBL/GenBank/DDBJ databases">
        <title>Huge and variable diversity of episymbiotic CPR bacteria and DPANN archaea in groundwater ecosystems.</title>
        <authorList>
            <person name="He C.Y."/>
            <person name="Keren R."/>
            <person name="Whittaker M."/>
            <person name="Farag I.F."/>
            <person name="Doudna J."/>
            <person name="Cate J.H.D."/>
            <person name="Banfield J.F."/>
        </authorList>
    </citation>
    <scope>NUCLEOTIDE SEQUENCE</scope>
    <source>
        <strain evidence="12">NC_groundwater_1586_Pr3_B-0.1um_66_15</strain>
    </source>
</reference>
<feature type="compositionally biased region" description="Low complexity" evidence="9">
    <location>
        <begin position="1"/>
        <end position="16"/>
    </location>
</feature>
<dbReference type="PRINTS" id="PR00101">
    <property type="entry name" value="ATCASE"/>
</dbReference>
<dbReference type="AlphaFoldDB" id="A0A933L6R2"/>
<dbReference type="GO" id="GO:0004070">
    <property type="term" value="F:aspartate carbamoyltransferase activity"/>
    <property type="evidence" value="ECO:0007669"/>
    <property type="project" value="UniProtKB-UniRule"/>
</dbReference>
<dbReference type="Gene3D" id="3.40.50.1370">
    <property type="entry name" value="Aspartate/ornithine carbamoyltransferase"/>
    <property type="match status" value="2"/>
</dbReference>
<dbReference type="GO" id="GO:0016597">
    <property type="term" value="F:amino acid binding"/>
    <property type="evidence" value="ECO:0007669"/>
    <property type="project" value="InterPro"/>
</dbReference>
<dbReference type="Pfam" id="PF02729">
    <property type="entry name" value="OTCace_N"/>
    <property type="match status" value="1"/>
</dbReference>
<evidence type="ECO:0000256" key="3">
    <source>
        <dbReference type="ARBA" id="ARBA00008896"/>
    </source>
</evidence>
<comment type="function">
    <text evidence="6 8">Catalyzes the condensation of carbamoyl phosphate and aspartate to form carbamoyl aspartate and inorganic phosphate, the committed step in the de novo pyrimidine nucleotide biosynthesis pathway.</text>
</comment>
<evidence type="ECO:0000256" key="4">
    <source>
        <dbReference type="ARBA" id="ARBA00022679"/>
    </source>
</evidence>
<dbReference type="GO" id="GO:0006207">
    <property type="term" value="P:'de novo' pyrimidine nucleobase biosynthetic process"/>
    <property type="evidence" value="ECO:0007669"/>
    <property type="project" value="InterPro"/>
</dbReference>
<dbReference type="GO" id="GO:0005829">
    <property type="term" value="C:cytosol"/>
    <property type="evidence" value="ECO:0007669"/>
    <property type="project" value="TreeGrafter"/>
</dbReference>
<evidence type="ECO:0000259" key="10">
    <source>
        <dbReference type="Pfam" id="PF00185"/>
    </source>
</evidence>
<dbReference type="HAMAP" id="MF_00001">
    <property type="entry name" value="Asp_carb_tr"/>
    <property type="match status" value="1"/>
</dbReference>
<dbReference type="NCBIfam" id="NF002032">
    <property type="entry name" value="PRK00856.1"/>
    <property type="match status" value="1"/>
</dbReference>
<feature type="binding site" evidence="8">
    <location>
        <position position="103"/>
    </location>
    <ligand>
        <name>L-aspartate</name>
        <dbReference type="ChEBI" id="CHEBI:29991"/>
    </ligand>
</feature>
<dbReference type="InterPro" id="IPR006131">
    <property type="entry name" value="Asp_carbamoyltransf_Asp/Orn-bd"/>
</dbReference>
<accession>A0A933L6R2</accession>
<comment type="subunit">
    <text evidence="8">Heterododecamer (2C3:3R2) of six catalytic PyrB chains organized as two trimers (C3), and six regulatory PyrI chains organized as three dimers (R2).</text>
</comment>
<dbReference type="PROSITE" id="PS00097">
    <property type="entry name" value="CARBAMOYLTRANSFERASE"/>
    <property type="match status" value="1"/>
</dbReference>
<evidence type="ECO:0000256" key="8">
    <source>
        <dbReference type="HAMAP-Rule" id="MF_00001"/>
    </source>
</evidence>
<sequence>MANASTGDTATAGTAGKRPFPHRDLLGVSQLNQHEILDLIDRAEAMIPISRQPRKILPTLSGKTQINLFFEPSTRTQSSFEIAGKRLGAQVTNMSVKTSSVTKGETLIDTAATLNAMQPDVIIVRHPASGAVELLSQKVGCAVINAGDGSHEHPTQALLDALTIRQRKGRLAGLTVAICGDIANSRVARSNLLLLGALQVRTRVIAPKTLLPKGIEALATEVFTDMRKGLEGADVVMMLRLQHERAAGRLIPSVREYYRFYGLDAEKLALARPDAIVMHPGPMNRGVEIDPAIADGPRSVINEQVEMGVAVRMAVLDALLADPSQVSA</sequence>
<evidence type="ECO:0000256" key="9">
    <source>
        <dbReference type="SAM" id="MobiDB-lite"/>
    </source>
</evidence>
<feature type="binding site" evidence="8">
    <location>
        <position position="186"/>
    </location>
    <ligand>
        <name>L-aspartate</name>
        <dbReference type="ChEBI" id="CHEBI:29991"/>
    </ligand>
</feature>
<dbReference type="GO" id="GO:0044205">
    <property type="term" value="P:'de novo' UMP biosynthetic process"/>
    <property type="evidence" value="ECO:0007669"/>
    <property type="project" value="UniProtKB-UniRule"/>
</dbReference>
<gene>
    <name evidence="8" type="primary">pyrB</name>
    <name evidence="12" type="ORF">HY834_16770</name>
</gene>
<dbReference type="NCBIfam" id="TIGR00670">
    <property type="entry name" value="asp_carb_tr"/>
    <property type="match status" value="1"/>
</dbReference>
<comment type="similarity">
    <text evidence="3 8">Belongs to the aspartate/ornithine carbamoyltransferase superfamily. ATCase family.</text>
</comment>
<keyword evidence="5 8" id="KW-0665">Pyrimidine biosynthesis</keyword>
<feature type="binding site" evidence="8">
    <location>
        <position position="76"/>
    </location>
    <ligand>
        <name>carbamoyl phosphate</name>
        <dbReference type="ChEBI" id="CHEBI:58228"/>
    </ligand>
</feature>
<dbReference type="FunFam" id="3.40.50.1370:FF:000007">
    <property type="entry name" value="Aspartate carbamoyltransferase"/>
    <property type="match status" value="1"/>
</dbReference>
<evidence type="ECO:0000256" key="1">
    <source>
        <dbReference type="ARBA" id="ARBA00003822"/>
    </source>
</evidence>
<dbReference type="InterPro" id="IPR036901">
    <property type="entry name" value="Asp/Orn_carbamoylTrfase_sf"/>
</dbReference>
<feature type="binding site" evidence="8">
    <location>
        <position position="240"/>
    </location>
    <ligand>
        <name>L-aspartate</name>
        <dbReference type="ChEBI" id="CHEBI:29991"/>
    </ligand>
</feature>
<evidence type="ECO:0000313" key="13">
    <source>
        <dbReference type="Proteomes" id="UP000782610"/>
    </source>
</evidence>
<dbReference type="PRINTS" id="PR00100">
    <property type="entry name" value="AOTCASE"/>
</dbReference>
<feature type="binding site" evidence="8">
    <location>
        <position position="75"/>
    </location>
    <ligand>
        <name>carbamoyl phosphate</name>
        <dbReference type="ChEBI" id="CHEBI:58228"/>
    </ligand>
</feature>
<feature type="binding site" evidence="8">
    <location>
        <position position="153"/>
    </location>
    <ligand>
        <name>carbamoyl phosphate</name>
        <dbReference type="ChEBI" id="CHEBI:58228"/>
    </ligand>
</feature>
<feature type="binding site" evidence="8">
    <location>
        <position position="281"/>
    </location>
    <ligand>
        <name>carbamoyl phosphate</name>
        <dbReference type="ChEBI" id="CHEBI:58228"/>
    </ligand>
</feature>
<comment type="catalytic activity">
    <reaction evidence="7 8">
        <text>carbamoyl phosphate + L-aspartate = N-carbamoyl-L-aspartate + phosphate + H(+)</text>
        <dbReference type="Rhea" id="RHEA:20013"/>
        <dbReference type="ChEBI" id="CHEBI:15378"/>
        <dbReference type="ChEBI" id="CHEBI:29991"/>
        <dbReference type="ChEBI" id="CHEBI:32814"/>
        <dbReference type="ChEBI" id="CHEBI:43474"/>
        <dbReference type="ChEBI" id="CHEBI:58228"/>
        <dbReference type="EC" id="2.1.3.2"/>
    </reaction>
</comment>
<evidence type="ECO:0000313" key="12">
    <source>
        <dbReference type="EMBL" id="MBI4923396.1"/>
    </source>
</evidence>
<comment type="caution">
    <text evidence="12">The sequence shown here is derived from an EMBL/GenBank/DDBJ whole genome shotgun (WGS) entry which is preliminary data.</text>
</comment>
<dbReference type="EC" id="2.1.3.2" evidence="8"/>
<feature type="binding site" evidence="8">
    <location>
        <position position="282"/>
    </location>
    <ligand>
        <name>carbamoyl phosphate</name>
        <dbReference type="ChEBI" id="CHEBI:58228"/>
    </ligand>
</feature>
<keyword evidence="4 8" id="KW-0808">Transferase</keyword>
<dbReference type="GO" id="GO:0006520">
    <property type="term" value="P:amino acid metabolic process"/>
    <property type="evidence" value="ECO:0007669"/>
    <property type="project" value="InterPro"/>
</dbReference>
<evidence type="ECO:0000256" key="2">
    <source>
        <dbReference type="ARBA" id="ARBA00004852"/>
    </source>
</evidence>
<evidence type="ECO:0000256" key="7">
    <source>
        <dbReference type="ARBA" id="ARBA00048859"/>
    </source>
</evidence>
<proteinExistence type="inferred from homology"/>
<dbReference type="InterPro" id="IPR002082">
    <property type="entry name" value="Asp_carbamoyltransf"/>
</dbReference>
<dbReference type="InterPro" id="IPR006132">
    <property type="entry name" value="Asp/Orn_carbamoyltranf_P-bd"/>
</dbReference>
<feature type="region of interest" description="Disordered" evidence="9">
    <location>
        <begin position="1"/>
        <end position="21"/>
    </location>
</feature>
<dbReference type="Pfam" id="PF00185">
    <property type="entry name" value="OTCace"/>
    <property type="match status" value="1"/>
</dbReference>
<organism evidence="12 13">
    <name type="scientific">Devosia nanyangense</name>
    <dbReference type="NCBI Taxonomy" id="1228055"/>
    <lineage>
        <taxon>Bacteria</taxon>
        <taxon>Pseudomonadati</taxon>
        <taxon>Pseudomonadota</taxon>
        <taxon>Alphaproteobacteria</taxon>
        <taxon>Hyphomicrobiales</taxon>
        <taxon>Devosiaceae</taxon>
        <taxon>Devosia</taxon>
    </lineage>
</organism>
<dbReference type="Proteomes" id="UP000782610">
    <property type="component" value="Unassembled WGS sequence"/>
</dbReference>
<dbReference type="SUPFAM" id="SSF53671">
    <property type="entry name" value="Aspartate/ornithine carbamoyltransferase"/>
    <property type="match status" value="1"/>
</dbReference>
<name>A0A933L6R2_9HYPH</name>
<evidence type="ECO:0000256" key="6">
    <source>
        <dbReference type="ARBA" id="ARBA00043884"/>
    </source>
</evidence>
<evidence type="ECO:0000259" key="11">
    <source>
        <dbReference type="Pfam" id="PF02729"/>
    </source>
</evidence>
<feature type="domain" description="Aspartate/ornithine carbamoyltransferase carbamoyl-P binding" evidence="11">
    <location>
        <begin position="23"/>
        <end position="166"/>
    </location>
</feature>
<comment type="function">
    <text evidence="1">Reversibly catalyzes the transfer of the carbamoyl group from carbamoyl phosphate (CP) to the N(epsilon) atom of ornithine (ORN) to produce L-citrulline.</text>
</comment>
<dbReference type="InterPro" id="IPR006130">
    <property type="entry name" value="Asp/Orn_carbamoylTrfase"/>
</dbReference>
<dbReference type="EMBL" id="JACRAF010000055">
    <property type="protein sequence ID" value="MBI4923396.1"/>
    <property type="molecule type" value="Genomic_DNA"/>
</dbReference>
<dbReference type="PANTHER" id="PTHR45753:SF6">
    <property type="entry name" value="ASPARTATE CARBAMOYLTRANSFERASE"/>
    <property type="match status" value="1"/>
</dbReference>
<dbReference type="PANTHER" id="PTHR45753">
    <property type="entry name" value="ORNITHINE CARBAMOYLTRANSFERASE, MITOCHONDRIAL"/>
    <property type="match status" value="1"/>
</dbReference>
<feature type="domain" description="Aspartate/ornithine carbamoyltransferase Asp/Orn-binding" evidence="10">
    <location>
        <begin position="173"/>
        <end position="318"/>
    </location>
</feature>
<comment type="pathway">
    <text evidence="2 8">Pyrimidine metabolism; UMP biosynthesis via de novo pathway; (S)-dihydroorotate from bicarbonate: step 2/3.</text>
</comment>